<gene>
    <name evidence="1" type="ORF">Harvfovirus7_23</name>
</gene>
<organism evidence="1">
    <name type="scientific">Harvfovirus sp</name>
    <dbReference type="NCBI Taxonomy" id="2487768"/>
    <lineage>
        <taxon>Viruses</taxon>
        <taxon>Varidnaviria</taxon>
        <taxon>Bamfordvirae</taxon>
        <taxon>Nucleocytoviricota</taxon>
        <taxon>Megaviricetes</taxon>
        <taxon>Imitervirales</taxon>
        <taxon>Mimiviridae</taxon>
        <taxon>Klosneuvirinae</taxon>
    </lineage>
</organism>
<name>A0A3G5A0S4_9VIRU</name>
<sequence length="377" mass="44579">MYRYESFWRTSESEDIRDSNGVKFPFPHQGDKYWTDKEQFKTKLIGVQNYLKIMKKFKKYPEQGHKDCLLCDAKNITTGSFNLNNIIWEDGLVHYVDIHNIRPSSEFVAAIYKFNPIIKGTKNVQRTVKYGSNIYKIDDMKYLKLERNQIMIMDALMKHGGYTKKYVDKKNNSIYRFSEHAGLLDFRTGGLEKMIISGKTTRVDKEDDDIYLPKNMPDALDYEYIFHTHPPTPKPGGRVKSGILYEFPSISDLFHFIDHYNEGTTQGSLVIAAEGMYNIRKLIFDRKKIKINEDKMYNEMRSTMKEAQTKAIDKYGTDFSTYEFYSKITQDREYIDMLNAVLNKYKLQIDYYSREKDEKGKWIIDTVYLPIYVMERK</sequence>
<dbReference type="EMBL" id="MK072249">
    <property type="protein sequence ID" value="AYV80826.1"/>
    <property type="molecule type" value="Genomic_DNA"/>
</dbReference>
<proteinExistence type="predicted"/>
<accession>A0A3G5A0S4</accession>
<protein>
    <submittedName>
        <fullName evidence="1">Uncharacterized protein</fullName>
    </submittedName>
</protein>
<reference evidence="1" key="1">
    <citation type="submission" date="2018-10" db="EMBL/GenBank/DDBJ databases">
        <title>Hidden diversity of soil giant viruses.</title>
        <authorList>
            <person name="Schulz F."/>
            <person name="Alteio L."/>
            <person name="Goudeau D."/>
            <person name="Ryan E.M."/>
            <person name="Malmstrom R.R."/>
            <person name="Blanchard J."/>
            <person name="Woyke T."/>
        </authorList>
    </citation>
    <scope>NUCLEOTIDE SEQUENCE</scope>
    <source>
        <strain evidence="1">HAV1</strain>
    </source>
</reference>
<evidence type="ECO:0000313" key="1">
    <source>
        <dbReference type="EMBL" id="AYV80826.1"/>
    </source>
</evidence>